<dbReference type="Proteomes" id="UP000238823">
    <property type="component" value="Unassembled WGS sequence"/>
</dbReference>
<dbReference type="PROSITE" id="PS00086">
    <property type="entry name" value="CYTOCHROME_P450"/>
    <property type="match status" value="1"/>
</dbReference>
<dbReference type="GO" id="GO:0016705">
    <property type="term" value="F:oxidoreductase activity, acting on paired donors, with incorporation or reduction of molecular oxygen"/>
    <property type="evidence" value="ECO:0007669"/>
    <property type="project" value="InterPro"/>
</dbReference>
<dbReference type="InterPro" id="IPR036396">
    <property type="entry name" value="Cyt_P450_sf"/>
</dbReference>
<dbReference type="PRINTS" id="PR00385">
    <property type="entry name" value="P450"/>
</dbReference>
<accession>A0A2S9YN16</accession>
<evidence type="ECO:0000256" key="5">
    <source>
        <dbReference type="ARBA" id="ARBA00023004"/>
    </source>
</evidence>
<dbReference type="InterPro" id="IPR050196">
    <property type="entry name" value="Cytochrome_P450_Monoox"/>
</dbReference>
<dbReference type="InterPro" id="IPR002401">
    <property type="entry name" value="Cyt_P450_E_grp-I"/>
</dbReference>
<dbReference type="OrthoDB" id="9764248at2"/>
<dbReference type="GO" id="GO:0004497">
    <property type="term" value="F:monooxygenase activity"/>
    <property type="evidence" value="ECO:0007669"/>
    <property type="project" value="UniProtKB-KW"/>
</dbReference>
<dbReference type="EC" id="1.14.13.106" evidence="8"/>
<dbReference type="AlphaFoldDB" id="A0A2S9YN16"/>
<comment type="caution">
    <text evidence="8">The sequence shown here is derived from an EMBL/GenBank/DDBJ whole genome shotgun (WGS) entry which is preliminary data.</text>
</comment>
<dbReference type="GO" id="GO:0020037">
    <property type="term" value="F:heme binding"/>
    <property type="evidence" value="ECO:0007669"/>
    <property type="project" value="InterPro"/>
</dbReference>
<evidence type="ECO:0000256" key="3">
    <source>
        <dbReference type="ARBA" id="ARBA00022723"/>
    </source>
</evidence>
<dbReference type="EMBL" id="PVNL01000074">
    <property type="protein sequence ID" value="PRQ06474.1"/>
    <property type="molecule type" value="Genomic_DNA"/>
</dbReference>
<gene>
    <name evidence="8" type="ORF">ENSA7_37930</name>
</gene>
<dbReference type="RefSeq" id="WP_106090761.1">
    <property type="nucleotide sequence ID" value="NZ_PVNL01000074.1"/>
</dbReference>
<dbReference type="GO" id="GO:0005506">
    <property type="term" value="F:iron ion binding"/>
    <property type="evidence" value="ECO:0007669"/>
    <property type="project" value="InterPro"/>
</dbReference>
<keyword evidence="5 7" id="KW-0408">Iron</keyword>
<evidence type="ECO:0000256" key="4">
    <source>
        <dbReference type="ARBA" id="ARBA00023002"/>
    </source>
</evidence>
<feature type="binding site" description="axial binding residue" evidence="7">
    <location>
        <position position="781"/>
    </location>
    <ligand>
        <name>heme</name>
        <dbReference type="ChEBI" id="CHEBI:30413"/>
    </ligand>
    <ligandPart>
        <name>Fe</name>
        <dbReference type="ChEBI" id="CHEBI:18248"/>
    </ligandPart>
</feature>
<name>A0A2S9YN16_9BACT</name>
<dbReference type="PRINTS" id="PR00463">
    <property type="entry name" value="EP450I"/>
</dbReference>
<keyword evidence="4 8" id="KW-0560">Oxidoreductase</keyword>
<sequence length="841" mass="94389">MTTLTFPLRLGTRTLAAAAVPFLTGSRDQLSHYEKEGLVTPFESLGEFLVGLIEDQGIGDRVEEIQRFLELCIGSTSHLYGGRAWLQLSLTTHEPGLGLAIFNDKRTISQRFFSFLDAGNIAGPAVDLARELCRPFADSAYGQLRAEFRSGQPTRLSVYPGWVLEPFRGHDGFAKLFDKLPPALRDQPIIEHARALAAIQSPELYPYGVGVSLTPDAEAPELKIYTTRFDRRSSPLRGEGCLQSLLRQLGMAHDQLLEVHDLHDRLWQASATKAIQVATSISAEHPEPDRVSLLYCGVDSSAALEAFADAGISADAERCYEQVDRHLGSQRPMYVGVGIGQGGLNQRIKLYEAAFFRDTDVSALERLRPRTRSKAAAPQPPLLLPARQQVPGPGLMAAPGFIYNMARDVFPTMLDLRARYGDVIDLSGVGARNVFFVFGPEGVQRMFRDNSANFVRGANFRNVANVVGNGIVVSEGEFWVRQRKQVSAALTRSVVHTQVDRMVEVIAQMIEVLDGFAVRGEWFDVAHQMREVTRRITLKVMLGIDEDEETTNISKTWEQVYDALTYFTTRPWQPPLSLPIPRYRAFRQAMDAFDERIFQKIAEHRINPKAKGDLVRFLLNAHDPASGRPMTERQLRDELVTVTSAGFDTAAVTLAWTCMLLAQNPWAGHRIAQEANEVLGDRLPTREDISKLTFTRLVIHESMRMYPAAWVLTRTCVEEDELCGYRIPAGAMTITSAWVVHRHPGHWERPDQFWPERFTKENSKGRPRASFFPFGDGPRKCPGEPFALAEITAAIALMCQRFVLRLKPDHPIELEPSFTLRPRHGLIMQLERRANPGPNRR</sequence>
<comment type="cofactor">
    <cofactor evidence="7">
        <name>heme</name>
        <dbReference type="ChEBI" id="CHEBI:30413"/>
    </cofactor>
</comment>
<evidence type="ECO:0000256" key="2">
    <source>
        <dbReference type="ARBA" id="ARBA00022617"/>
    </source>
</evidence>
<keyword evidence="6 8" id="KW-0503">Monooxygenase</keyword>
<keyword evidence="3 7" id="KW-0479">Metal-binding</keyword>
<evidence type="ECO:0000256" key="1">
    <source>
        <dbReference type="ARBA" id="ARBA00010617"/>
    </source>
</evidence>
<dbReference type="Pfam" id="PF00067">
    <property type="entry name" value="p450"/>
    <property type="match status" value="1"/>
</dbReference>
<proteinExistence type="inferred from homology"/>
<dbReference type="InterPro" id="IPR001128">
    <property type="entry name" value="Cyt_P450"/>
</dbReference>
<protein>
    <submittedName>
        <fullName evidence="8">Epi-isozizaene 5-monooxygenase/(E)-beta-farnesene synthase</fullName>
        <ecNumber evidence="8">1.14.13.106</ecNumber>
    </submittedName>
</protein>
<dbReference type="InterPro" id="IPR017972">
    <property type="entry name" value="Cyt_P450_CS"/>
</dbReference>
<keyword evidence="2 7" id="KW-0349">Heme</keyword>
<evidence type="ECO:0000256" key="6">
    <source>
        <dbReference type="ARBA" id="ARBA00023033"/>
    </source>
</evidence>
<reference evidence="8 9" key="1">
    <citation type="submission" date="2018-03" db="EMBL/GenBank/DDBJ databases">
        <title>Draft Genome Sequences of the Obligatory Marine Myxobacteria Enhygromyxa salina SWB007.</title>
        <authorList>
            <person name="Poehlein A."/>
            <person name="Moghaddam J.A."/>
            <person name="Harms H."/>
            <person name="Alanjari M."/>
            <person name="Koenig G.M."/>
            <person name="Daniel R."/>
            <person name="Schaeberle T.F."/>
        </authorList>
    </citation>
    <scope>NUCLEOTIDE SEQUENCE [LARGE SCALE GENOMIC DNA]</scope>
    <source>
        <strain evidence="8 9">SWB007</strain>
    </source>
</reference>
<dbReference type="Gene3D" id="1.10.630.10">
    <property type="entry name" value="Cytochrome P450"/>
    <property type="match status" value="1"/>
</dbReference>
<evidence type="ECO:0000313" key="9">
    <source>
        <dbReference type="Proteomes" id="UP000238823"/>
    </source>
</evidence>
<dbReference type="PANTHER" id="PTHR24291">
    <property type="entry name" value="CYTOCHROME P450 FAMILY 4"/>
    <property type="match status" value="1"/>
</dbReference>
<evidence type="ECO:0000313" key="8">
    <source>
        <dbReference type="EMBL" id="PRQ06474.1"/>
    </source>
</evidence>
<dbReference type="SUPFAM" id="SSF48264">
    <property type="entry name" value="Cytochrome P450"/>
    <property type="match status" value="1"/>
</dbReference>
<organism evidence="8 9">
    <name type="scientific">Enhygromyxa salina</name>
    <dbReference type="NCBI Taxonomy" id="215803"/>
    <lineage>
        <taxon>Bacteria</taxon>
        <taxon>Pseudomonadati</taxon>
        <taxon>Myxococcota</taxon>
        <taxon>Polyangia</taxon>
        <taxon>Nannocystales</taxon>
        <taxon>Nannocystaceae</taxon>
        <taxon>Enhygromyxa</taxon>
    </lineage>
</organism>
<dbReference type="PANTHER" id="PTHR24291:SF50">
    <property type="entry name" value="BIFUNCTIONAL ALBAFLAVENONE MONOOXYGENASE_TERPENE SYNTHASE"/>
    <property type="match status" value="1"/>
</dbReference>
<evidence type="ECO:0000256" key="7">
    <source>
        <dbReference type="PIRSR" id="PIRSR602401-1"/>
    </source>
</evidence>
<comment type="similarity">
    <text evidence="1">Belongs to the cytochrome P450 family.</text>
</comment>